<feature type="transmembrane region" description="Helical" evidence="1">
    <location>
        <begin position="59"/>
        <end position="80"/>
    </location>
</feature>
<evidence type="ECO:0000313" key="2">
    <source>
        <dbReference type="EMBL" id="KAK2164459.1"/>
    </source>
</evidence>
<dbReference type="Proteomes" id="UP001208570">
    <property type="component" value="Unassembled WGS sequence"/>
</dbReference>
<evidence type="ECO:0000313" key="3">
    <source>
        <dbReference type="Proteomes" id="UP001208570"/>
    </source>
</evidence>
<name>A0AAD9K467_9ANNE</name>
<gene>
    <name evidence="2" type="ORF">LSH36_63g06051</name>
</gene>
<keyword evidence="3" id="KW-1185">Reference proteome</keyword>
<sequence>MEARDFLRRMDADIKDILSSTKSSKKKNLEDVRNSLICRRIYPMNHKEGYLGADCGMKLGTVVAIIIIVAIVTPLLYFLYYTYIKLPTPHPTESGS</sequence>
<keyword evidence="1" id="KW-0812">Transmembrane</keyword>
<keyword evidence="1" id="KW-0472">Membrane</keyword>
<accession>A0AAD9K467</accession>
<evidence type="ECO:0000256" key="1">
    <source>
        <dbReference type="SAM" id="Phobius"/>
    </source>
</evidence>
<organism evidence="2 3">
    <name type="scientific">Paralvinella palmiformis</name>
    <dbReference type="NCBI Taxonomy" id="53620"/>
    <lineage>
        <taxon>Eukaryota</taxon>
        <taxon>Metazoa</taxon>
        <taxon>Spiralia</taxon>
        <taxon>Lophotrochozoa</taxon>
        <taxon>Annelida</taxon>
        <taxon>Polychaeta</taxon>
        <taxon>Sedentaria</taxon>
        <taxon>Canalipalpata</taxon>
        <taxon>Terebellida</taxon>
        <taxon>Terebelliformia</taxon>
        <taxon>Alvinellidae</taxon>
        <taxon>Paralvinella</taxon>
    </lineage>
</organism>
<reference evidence="2" key="1">
    <citation type="journal article" date="2023" name="Mol. Biol. Evol.">
        <title>Third-Generation Sequencing Reveals the Adaptive Role of the Epigenome in Three Deep-Sea Polychaetes.</title>
        <authorList>
            <person name="Perez M."/>
            <person name="Aroh O."/>
            <person name="Sun Y."/>
            <person name="Lan Y."/>
            <person name="Juniper S.K."/>
            <person name="Young C.R."/>
            <person name="Angers B."/>
            <person name="Qian P.Y."/>
        </authorList>
    </citation>
    <scope>NUCLEOTIDE SEQUENCE</scope>
    <source>
        <strain evidence="2">P08H-3</strain>
    </source>
</reference>
<dbReference type="AlphaFoldDB" id="A0AAD9K467"/>
<keyword evidence="1" id="KW-1133">Transmembrane helix</keyword>
<proteinExistence type="predicted"/>
<protein>
    <submittedName>
        <fullName evidence="2">Uncharacterized protein</fullName>
    </submittedName>
</protein>
<dbReference type="EMBL" id="JAODUP010000063">
    <property type="protein sequence ID" value="KAK2164459.1"/>
    <property type="molecule type" value="Genomic_DNA"/>
</dbReference>
<comment type="caution">
    <text evidence="2">The sequence shown here is derived from an EMBL/GenBank/DDBJ whole genome shotgun (WGS) entry which is preliminary data.</text>
</comment>